<name>A0A3M2RHK7_9HYPO</name>
<dbReference type="InterPro" id="IPR023210">
    <property type="entry name" value="NADP_OxRdtase_dom"/>
</dbReference>
<dbReference type="Pfam" id="PF00248">
    <property type="entry name" value="Aldo_ket_red"/>
    <property type="match status" value="2"/>
</dbReference>
<evidence type="ECO:0000256" key="2">
    <source>
        <dbReference type="ARBA" id="ARBA00022857"/>
    </source>
</evidence>
<comment type="caution">
    <text evidence="5">The sequence shown here is derived from an EMBL/GenBank/DDBJ whole genome shotgun (WGS) entry which is preliminary data.</text>
</comment>
<dbReference type="EMBL" id="NKUJ01000476">
    <property type="protein sequence ID" value="RMJ04704.1"/>
    <property type="molecule type" value="Genomic_DNA"/>
</dbReference>
<keyword evidence="3" id="KW-0560">Oxidoreductase</keyword>
<evidence type="ECO:0000313" key="6">
    <source>
        <dbReference type="Proteomes" id="UP000277212"/>
    </source>
</evidence>
<evidence type="ECO:0000256" key="3">
    <source>
        <dbReference type="ARBA" id="ARBA00023002"/>
    </source>
</evidence>
<gene>
    <name evidence="5" type="ORF">CDV36_014620</name>
</gene>
<comment type="similarity">
    <text evidence="1">Belongs to the aldo/keto reductase family.</text>
</comment>
<feature type="domain" description="NADP-dependent oxidoreductase" evidence="4">
    <location>
        <begin position="96"/>
        <end position="308"/>
    </location>
</feature>
<dbReference type="PANTHER" id="PTHR43364:SF9">
    <property type="entry name" value="OXIDOREDUCTASE"/>
    <property type="match status" value="1"/>
</dbReference>
<dbReference type="Proteomes" id="UP000277212">
    <property type="component" value="Unassembled WGS sequence"/>
</dbReference>
<dbReference type="GO" id="GO:0016491">
    <property type="term" value="F:oxidoreductase activity"/>
    <property type="evidence" value="ECO:0007669"/>
    <property type="project" value="UniProtKB-KW"/>
</dbReference>
<keyword evidence="6" id="KW-1185">Reference proteome</keyword>
<dbReference type="InterPro" id="IPR050523">
    <property type="entry name" value="AKR_Detox_Biosynth"/>
</dbReference>
<dbReference type="Gene3D" id="3.20.20.100">
    <property type="entry name" value="NADP-dependent oxidoreductase domain"/>
    <property type="match status" value="1"/>
</dbReference>
<dbReference type="AlphaFoldDB" id="A0A3M2RHK7"/>
<dbReference type="OrthoDB" id="1720422at2759"/>
<keyword evidence="2" id="KW-0521">NADP</keyword>
<sequence>MTPAYDLAPSVQRSLDATKVDYVKVGSSGLRVSWPILGGMILGSSPIMPWNLNEEDSINLLKAAYDRGLNTWDTANCYGNGLSEEIIDKTKDYVNQGGKSAIFHSVEESLTRLGTTYIDLLQIHRFDPNTPVEETMKALHDLVQEGKVRYLGASSMWATQLAQMQFVAEQNGWTKFISVQNYYNLCYREEEREMNRFCKATGLGILPWSPLYGGKLAKPLGRNASLRSQMPNPLHSLTSEDEQIIGRVEEIADKKGWKMSQVALAWHKAKGTVPIVGMNSVGRVDEMAGMRDKLLTEEEIQSLEELYEPRAVVGHL</sequence>
<evidence type="ECO:0000313" key="5">
    <source>
        <dbReference type="EMBL" id="RMJ04704.1"/>
    </source>
</evidence>
<dbReference type="STRING" id="2010991.A0A3M2RHK7"/>
<dbReference type="CDD" id="cd19079">
    <property type="entry name" value="AKR_EcYajO-like"/>
    <property type="match status" value="1"/>
</dbReference>
<dbReference type="SUPFAM" id="SSF51430">
    <property type="entry name" value="NAD(P)-linked oxidoreductase"/>
    <property type="match status" value="1"/>
</dbReference>
<accession>A0A3M2RHK7</accession>
<proteinExistence type="inferred from homology"/>
<evidence type="ECO:0000256" key="1">
    <source>
        <dbReference type="ARBA" id="ARBA00007905"/>
    </source>
</evidence>
<feature type="domain" description="NADP-dependent oxidoreductase" evidence="4">
    <location>
        <begin position="36"/>
        <end position="88"/>
    </location>
</feature>
<evidence type="ECO:0000259" key="4">
    <source>
        <dbReference type="Pfam" id="PF00248"/>
    </source>
</evidence>
<protein>
    <recommendedName>
        <fullName evidence="4">NADP-dependent oxidoreductase domain-containing protein</fullName>
    </recommendedName>
</protein>
<reference evidence="5 6" key="1">
    <citation type="submission" date="2017-06" db="EMBL/GenBank/DDBJ databases">
        <title>Comparative genomic analysis of Ambrosia Fusariam Clade fungi.</title>
        <authorList>
            <person name="Stajich J.E."/>
            <person name="Carrillo J."/>
            <person name="Kijimoto T."/>
            <person name="Eskalen A."/>
            <person name="O'Donnell K."/>
            <person name="Kasson M."/>
        </authorList>
    </citation>
    <scope>NUCLEOTIDE SEQUENCE [LARGE SCALE GENOMIC DNA]</scope>
    <source>
        <strain evidence="5">UCR3666</strain>
    </source>
</reference>
<dbReference type="InterPro" id="IPR036812">
    <property type="entry name" value="NAD(P)_OxRdtase_dom_sf"/>
</dbReference>
<organism evidence="5 6">
    <name type="scientific">Fusarium kuroshium</name>
    <dbReference type="NCBI Taxonomy" id="2010991"/>
    <lineage>
        <taxon>Eukaryota</taxon>
        <taxon>Fungi</taxon>
        <taxon>Dikarya</taxon>
        <taxon>Ascomycota</taxon>
        <taxon>Pezizomycotina</taxon>
        <taxon>Sordariomycetes</taxon>
        <taxon>Hypocreomycetidae</taxon>
        <taxon>Hypocreales</taxon>
        <taxon>Nectriaceae</taxon>
        <taxon>Fusarium</taxon>
        <taxon>Fusarium solani species complex</taxon>
    </lineage>
</organism>
<dbReference type="PANTHER" id="PTHR43364">
    <property type="entry name" value="NADH-SPECIFIC METHYLGLYOXAL REDUCTASE-RELATED"/>
    <property type="match status" value="1"/>
</dbReference>